<sequence length="73" mass="8890">MNKIKNPTREEFREKVVEYFKMLEPLLEVYPKSENFKEIVGYINNRNAQELEKITKGKNPEVEKRYDRYVDYG</sequence>
<gene>
    <name evidence="1" type="ORF">METZ01_LOCUS231570</name>
</gene>
<evidence type="ECO:0000313" key="1">
    <source>
        <dbReference type="EMBL" id="SVB78716.1"/>
    </source>
</evidence>
<name>A0A382GUD6_9ZZZZ</name>
<dbReference type="AlphaFoldDB" id="A0A382GUD6"/>
<organism evidence="1">
    <name type="scientific">marine metagenome</name>
    <dbReference type="NCBI Taxonomy" id="408172"/>
    <lineage>
        <taxon>unclassified sequences</taxon>
        <taxon>metagenomes</taxon>
        <taxon>ecological metagenomes</taxon>
    </lineage>
</organism>
<proteinExistence type="predicted"/>
<reference evidence="1" key="1">
    <citation type="submission" date="2018-05" db="EMBL/GenBank/DDBJ databases">
        <authorList>
            <person name="Lanie J.A."/>
            <person name="Ng W.-L."/>
            <person name="Kazmierczak K.M."/>
            <person name="Andrzejewski T.M."/>
            <person name="Davidsen T.M."/>
            <person name="Wayne K.J."/>
            <person name="Tettelin H."/>
            <person name="Glass J.I."/>
            <person name="Rusch D."/>
            <person name="Podicherti R."/>
            <person name="Tsui H.-C.T."/>
            <person name="Winkler M.E."/>
        </authorList>
    </citation>
    <scope>NUCLEOTIDE SEQUENCE</scope>
</reference>
<dbReference type="EMBL" id="UINC01057499">
    <property type="protein sequence ID" value="SVB78716.1"/>
    <property type="molecule type" value="Genomic_DNA"/>
</dbReference>
<protein>
    <submittedName>
        <fullName evidence="1">Uncharacterized protein</fullName>
    </submittedName>
</protein>
<accession>A0A382GUD6</accession>